<keyword evidence="2" id="KW-0805">Transcription regulation</keyword>
<keyword evidence="3" id="KW-0238">DNA-binding</keyword>
<dbReference type="SUPFAM" id="SSF46785">
    <property type="entry name" value="Winged helix' DNA-binding domain"/>
    <property type="match status" value="1"/>
</dbReference>
<comment type="caution">
    <text evidence="6">The sequence shown here is derived from an EMBL/GenBank/DDBJ whole genome shotgun (WGS) entry which is preliminary data.</text>
</comment>
<dbReference type="Gene3D" id="3.40.190.10">
    <property type="entry name" value="Periplasmic binding protein-like II"/>
    <property type="match status" value="2"/>
</dbReference>
<dbReference type="Pfam" id="PF00126">
    <property type="entry name" value="HTH_1"/>
    <property type="match status" value="1"/>
</dbReference>
<dbReference type="Proteomes" id="UP000236286">
    <property type="component" value="Unassembled WGS sequence"/>
</dbReference>
<accession>A0A2J7TKN2</accession>
<dbReference type="EMBL" id="PDZR01000002">
    <property type="protein sequence ID" value="PNG27308.1"/>
    <property type="molecule type" value="Genomic_DNA"/>
</dbReference>
<evidence type="ECO:0000256" key="4">
    <source>
        <dbReference type="ARBA" id="ARBA00023163"/>
    </source>
</evidence>
<dbReference type="PROSITE" id="PS50931">
    <property type="entry name" value="HTH_LYSR"/>
    <property type="match status" value="1"/>
</dbReference>
<keyword evidence="4" id="KW-0804">Transcription</keyword>
<dbReference type="InterPro" id="IPR050176">
    <property type="entry name" value="LTTR"/>
</dbReference>
<dbReference type="Pfam" id="PF03466">
    <property type="entry name" value="LysR_substrate"/>
    <property type="match status" value="1"/>
</dbReference>
<dbReference type="PRINTS" id="PR00039">
    <property type="entry name" value="HTHLYSR"/>
</dbReference>
<organism evidence="6 7">
    <name type="scientific">Methylocella silvestris</name>
    <dbReference type="NCBI Taxonomy" id="199596"/>
    <lineage>
        <taxon>Bacteria</taxon>
        <taxon>Pseudomonadati</taxon>
        <taxon>Pseudomonadota</taxon>
        <taxon>Alphaproteobacteria</taxon>
        <taxon>Hyphomicrobiales</taxon>
        <taxon>Beijerinckiaceae</taxon>
        <taxon>Methylocella</taxon>
    </lineage>
</organism>
<dbReference type="GO" id="GO:0003700">
    <property type="term" value="F:DNA-binding transcription factor activity"/>
    <property type="evidence" value="ECO:0007669"/>
    <property type="project" value="InterPro"/>
</dbReference>
<dbReference type="SUPFAM" id="SSF53850">
    <property type="entry name" value="Periplasmic binding protein-like II"/>
    <property type="match status" value="1"/>
</dbReference>
<dbReference type="PANTHER" id="PTHR30579">
    <property type="entry name" value="TRANSCRIPTIONAL REGULATOR"/>
    <property type="match status" value="1"/>
</dbReference>
<name>A0A2J7TKN2_METSI</name>
<dbReference type="Gene3D" id="1.10.10.10">
    <property type="entry name" value="Winged helix-like DNA-binding domain superfamily/Winged helix DNA-binding domain"/>
    <property type="match status" value="1"/>
</dbReference>
<dbReference type="InterPro" id="IPR005119">
    <property type="entry name" value="LysR_subst-bd"/>
</dbReference>
<evidence type="ECO:0000256" key="1">
    <source>
        <dbReference type="ARBA" id="ARBA00009437"/>
    </source>
</evidence>
<evidence type="ECO:0000256" key="2">
    <source>
        <dbReference type="ARBA" id="ARBA00023015"/>
    </source>
</evidence>
<feature type="domain" description="HTH lysR-type" evidence="5">
    <location>
        <begin position="12"/>
        <end position="69"/>
    </location>
</feature>
<gene>
    <name evidence="6" type="ORF">CR492_04330</name>
</gene>
<evidence type="ECO:0000313" key="6">
    <source>
        <dbReference type="EMBL" id="PNG27308.1"/>
    </source>
</evidence>
<dbReference type="CDD" id="cd00090">
    <property type="entry name" value="HTH_ARSR"/>
    <property type="match status" value="1"/>
</dbReference>
<dbReference type="InterPro" id="IPR000847">
    <property type="entry name" value="LysR_HTH_N"/>
</dbReference>
<dbReference type="OrthoDB" id="7840053at2"/>
<dbReference type="InterPro" id="IPR011991">
    <property type="entry name" value="ArsR-like_HTH"/>
</dbReference>
<reference evidence="6 7" key="1">
    <citation type="submission" date="2017-10" db="EMBL/GenBank/DDBJ databases">
        <title>Genome announcement of Methylocella silvestris TVC from permafrost.</title>
        <authorList>
            <person name="Wang J."/>
            <person name="Geng K."/>
            <person name="Ul-Haque F."/>
            <person name="Crombie A.T."/>
            <person name="Street L.E."/>
            <person name="Wookey P.A."/>
            <person name="Murrell J.C."/>
            <person name="Pratscher J."/>
        </authorList>
    </citation>
    <scope>NUCLEOTIDE SEQUENCE [LARGE SCALE GENOMIC DNA]</scope>
    <source>
        <strain evidence="6 7">TVC</strain>
    </source>
</reference>
<proteinExistence type="inferred from homology"/>
<dbReference type="AlphaFoldDB" id="A0A2J7TKN2"/>
<dbReference type="PANTHER" id="PTHR30579:SF7">
    <property type="entry name" value="HTH-TYPE TRANSCRIPTIONAL REGULATOR LRHA-RELATED"/>
    <property type="match status" value="1"/>
</dbReference>
<dbReference type="InterPro" id="IPR036390">
    <property type="entry name" value="WH_DNA-bd_sf"/>
</dbReference>
<evidence type="ECO:0000259" key="5">
    <source>
        <dbReference type="PROSITE" id="PS50931"/>
    </source>
</evidence>
<dbReference type="GO" id="GO:0003677">
    <property type="term" value="F:DNA binding"/>
    <property type="evidence" value="ECO:0007669"/>
    <property type="project" value="UniProtKB-KW"/>
</dbReference>
<evidence type="ECO:0000313" key="7">
    <source>
        <dbReference type="Proteomes" id="UP000236286"/>
    </source>
</evidence>
<sequence length="292" mass="32055">MSAMAFSDSLLLDPVCLRTFLVIAEGASFSETSRRLGLGQPTVSEHVRKLEKAVGRRLFIRDTHSITMTPEGQAMVAFARSILETNERAKRYFAGAKLRGRLRFGASEDLVLSWLPEILAGFVQNHPLVDLEFTIGLSSTLINRFDAGELDLVLCKRWPGEDRGDLIWRDKLVWISGEKEPPSQTDQAPLILYPPPSLTRFMAIAALERAGASWRIACTSGSLSGLVAAAEAGLGFMAHSRKLIPKGLIERAPREGMPPLGELEFVMLRSRRNAQPAVAELSAAIAVKGEKF</sequence>
<evidence type="ECO:0000256" key="3">
    <source>
        <dbReference type="ARBA" id="ARBA00023125"/>
    </source>
</evidence>
<comment type="similarity">
    <text evidence="1">Belongs to the LysR transcriptional regulatory family.</text>
</comment>
<dbReference type="InterPro" id="IPR036388">
    <property type="entry name" value="WH-like_DNA-bd_sf"/>
</dbReference>
<protein>
    <submittedName>
        <fullName evidence="6">LysR family transcriptional regulator</fullName>
    </submittedName>
</protein>